<dbReference type="Proteomes" id="UP000003416">
    <property type="component" value="Unassembled WGS sequence"/>
</dbReference>
<name>F3PVF4_9BACE</name>
<keyword evidence="1" id="KW-0472">Membrane</keyword>
<evidence type="ECO:0000313" key="2">
    <source>
        <dbReference type="EMBL" id="EGF54691.1"/>
    </source>
</evidence>
<proteinExistence type="predicted"/>
<accession>F3PVF4</accession>
<dbReference type="AlphaFoldDB" id="F3PVF4"/>
<gene>
    <name evidence="2" type="ORF">HMPREF9446_02732</name>
</gene>
<comment type="caution">
    <text evidence="2">The sequence shown here is derived from an EMBL/GenBank/DDBJ whole genome shotgun (WGS) entry which is preliminary data.</text>
</comment>
<keyword evidence="3" id="KW-1185">Reference proteome</keyword>
<dbReference type="HOGENOM" id="CLU_3180112_0_0_10"/>
<reference evidence="2 3" key="1">
    <citation type="submission" date="2011-02" db="EMBL/GenBank/DDBJ databases">
        <authorList>
            <person name="Weinstock G."/>
            <person name="Sodergren E."/>
            <person name="Clifton S."/>
            <person name="Fulton L."/>
            <person name="Fulton B."/>
            <person name="Courtney L."/>
            <person name="Fronick C."/>
            <person name="Harrison M."/>
            <person name="Strong C."/>
            <person name="Farmer C."/>
            <person name="Delahaunty K."/>
            <person name="Markovic C."/>
            <person name="Hall O."/>
            <person name="Minx P."/>
            <person name="Tomlinson C."/>
            <person name="Mitreva M."/>
            <person name="Hou S."/>
            <person name="Chen J."/>
            <person name="Wollam A."/>
            <person name="Pepin K.H."/>
            <person name="Johnson M."/>
            <person name="Bhonagiri V."/>
            <person name="Zhang X."/>
            <person name="Suruliraj S."/>
            <person name="Warren W."/>
            <person name="Chinwalla A."/>
            <person name="Mardis E.R."/>
            <person name="Wilson R.K."/>
        </authorList>
    </citation>
    <scope>NUCLEOTIDE SEQUENCE [LARGE SCALE GENOMIC DNA]</scope>
    <source>
        <strain evidence="2 3">YIT 12057</strain>
    </source>
</reference>
<protein>
    <submittedName>
        <fullName evidence="2">Uncharacterized protein</fullName>
    </submittedName>
</protein>
<keyword evidence="1" id="KW-0812">Transmembrane</keyword>
<evidence type="ECO:0000256" key="1">
    <source>
        <dbReference type="SAM" id="Phobius"/>
    </source>
</evidence>
<feature type="transmembrane region" description="Helical" evidence="1">
    <location>
        <begin position="12"/>
        <end position="30"/>
    </location>
</feature>
<dbReference type="EMBL" id="AFBN01000071">
    <property type="protein sequence ID" value="EGF54691.1"/>
    <property type="molecule type" value="Genomic_DNA"/>
</dbReference>
<evidence type="ECO:0000313" key="3">
    <source>
        <dbReference type="Proteomes" id="UP000003416"/>
    </source>
</evidence>
<organism evidence="2 3">
    <name type="scientific">Bacteroides fluxus YIT 12057</name>
    <dbReference type="NCBI Taxonomy" id="763034"/>
    <lineage>
        <taxon>Bacteria</taxon>
        <taxon>Pseudomonadati</taxon>
        <taxon>Bacteroidota</taxon>
        <taxon>Bacteroidia</taxon>
        <taxon>Bacteroidales</taxon>
        <taxon>Bacteroidaceae</taxon>
        <taxon>Bacteroides</taxon>
    </lineage>
</organism>
<sequence>MAVTLRTFSSRFIIVVLVGVYATNLWYFLYCTKQAGAFLSCSCFLW</sequence>
<keyword evidence="1" id="KW-1133">Transmembrane helix</keyword>